<evidence type="ECO:0008006" key="4">
    <source>
        <dbReference type="Google" id="ProtNLM"/>
    </source>
</evidence>
<dbReference type="EMBL" id="JAQQPM010000004">
    <property type="protein sequence ID" value="KAK2071062.1"/>
    <property type="molecule type" value="Genomic_DNA"/>
</dbReference>
<organism evidence="2 3">
    <name type="scientific">Phyllachora maydis</name>
    <dbReference type="NCBI Taxonomy" id="1825666"/>
    <lineage>
        <taxon>Eukaryota</taxon>
        <taxon>Fungi</taxon>
        <taxon>Dikarya</taxon>
        <taxon>Ascomycota</taxon>
        <taxon>Pezizomycotina</taxon>
        <taxon>Sordariomycetes</taxon>
        <taxon>Sordariomycetidae</taxon>
        <taxon>Phyllachorales</taxon>
        <taxon>Phyllachoraceae</taxon>
        <taxon>Phyllachora</taxon>
    </lineage>
</organism>
<dbReference type="InterPro" id="IPR029045">
    <property type="entry name" value="ClpP/crotonase-like_dom_sf"/>
</dbReference>
<feature type="chain" id="PRO_5042119001" description="Tail specific protease domain-containing protein" evidence="1">
    <location>
        <begin position="22"/>
        <end position="674"/>
    </location>
</feature>
<feature type="signal peptide" evidence="1">
    <location>
        <begin position="1"/>
        <end position="21"/>
    </location>
</feature>
<dbReference type="GO" id="GO:0008236">
    <property type="term" value="F:serine-type peptidase activity"/>
    <property type="evidence" value="ECO:0007669"/>
    <property type="project" value="InterPro"/>
</dbReference>
<gene>
    <name evidence="2" type="ORF">P8C59_005515</name>
</gene>
<reference evidence="2" key="1">
    <citation type="journal article" date="2023" name="Mol. Plant Microbe Interact.">
        <title>Elucidating the Obligate Nature and Biological Capacity of an Invasive Fungal Corn Pathogen.</title>
        <authorList>
            <person name="MacCready J.S."/>
            <person name="Roggenkamp E.M."/>
            <person name="Gdanetz K."/>
            <person name="Chilvers M.I."/>
        </authorList>
    </citation>
    <scope>NUCLEOTIDE SEQUENCE</scope>
    <source>
        <strain evidence="2">PM02</strain>
    </source>
</reference>
<evidence type="ECO:0000313" key="2">
    <source>
        <dbReference type="EMBL" id="KAK2071062.1"/>
    </source>
</evidence>
<dbReference type="AlphaFoldDB" id="A0AAD9I694"/>
<dbReference type="PANTHER" id="PTHR37049:SF4">
    <property type="entry name" value="RHODANESE DOMAIN-CONTAINING PROTEIN"/>
    <property type="match status" value="1"/>
</dbReference>
<dbReference type="Gene3D" id="3.90.226.10">
    <property type="entry name" value="2-enoyl-CoA Hydratase, Chain A, domain 1"/>
    <property type="match status" value="1"/>
</dbReference>
<dbReference type="PANTHER" id="PTHR37049">
    <property type="entry name" value="PEPTIDASE S41 FAMILY PROTEIN"/>
    <property type="match status" value="1"/>
</dbReference>
<dbReference type="GO" id="GO:0006508">
    <property type="term" value="P:proteolysis"/>
    <property type="evidence" value="ECO:0007669"/>
    <property type="project" value="InterPro"/>
</dbReference>
<evidence type="ECO:0000256" key="1">
    <source>
        <dbReference type="SAM" id="SignalP"/>
    </source>
</evidence>
<proteinExistence type="predicted"/>
<sequence>MLRAGPVAALVLVATIGAATAKSYEPCALITVSSERQLAKNPHARASVDASLAYKCLNSVPLGKQAAIDLVDAIVPYSEWQSDAAYKANPPPDYFFPPVDIYAQLSRIKAALQADQYANEYEFQADLFMNVTGAAHDGHFAVYTDLLTGVFGFHRQHALVSISEDGSSLPVIKVYDDTPSPLNGVAGSSGGFYGGTRANYIYRGPNTTLTFENGTTLVTLNKATVKVNMTGVVNGQTFYQKFCDPATSIFAAPGSGSHATAPAGPNIPGYPSPLLASTDMTISGYYLDGTGYEDVAVLVVETFETESPPEFQKTAQQFFAKAKADGKTKLVVDLQVNNGGYIVLGVDLFRQLFPHIVQDGFSRWKETDAFMALSQIASQASANIDPYTDPSPFDVEMYASAFNWRTDLNLTNQPFTSFEDKFNPHVFQNTPYTNIMRWDLNSSFITTNATYGPGIEITGYGSLANAVQPFETDNIVVLLDGICSSTCTLFAGYLRNQAGVRSVMVGGRPIEGLIQGVGGVKGATALTFDDIYAFTAHFQSAASTDAQKAALSRYSDLPMKRSIYAGVNAKDLILRSHLNDGLPAQFVVEKADCRLYHTQAMVADITAMWKATADAGFRGAKCAAGAISPGRGRKPRAAKRTDAVVHRAVVGNGQPGKLVELPQFQASHHVAIGI</sequence>
<keyword evidence="3" id="KW-1185">Reference proteome</keyword>
<keyword evidence="1" id="KW-0732">Signal</keyword>
<accession>A0AAD9I694</accession>
<protein>
    <recommendedName>
        <fullName evidence="4">Tail specific protease domain-containing protein</fullName>
    </recommendedName>
</protein>
<evidence type="ECO:0000313" key="3">
    <source>
        <dbReference type="Proteomes" id="UP001217918"/>
    </source>
</evidence>
<comment type="caution">
    <text evidence="2">The sequence shown here is derived from an EMBL/GenBank/DDBJ whole genome shotgun (WGS) entry which is preliminary data.</text>
</comment>
<dbReference type="InterPro" id="IPR052766">
    <property type="entry name" value="S41A_metabolite_peptidase"/>
</dbReference>
<name>A0AAD9I694_9PEZI</name>
<dbReference type="SUPFAM" id="SSF52096">
    <property type="entry name" value="ClpP/crotonase"/>
    <property type="match status" value="1"/>
</dbReference>
<dbReference type="Proteomes" id="UP001217918">
    <property type="component" value="Unassembled WGS sequence"/>
</dbReference>